<keyword evidence="1" id="KW-0472">Membrane</keyword>
<evidence type="ECO:0008006" key="4">
    <source>
        <dbReference type="Google" id="ProtNLM"/>
    </source>
</evidence>
<organism evidence="2 3">
    <name type="scientific">Cystoisospora suis</name>
    <dbReference type="NCBI Taxonomy" id="483139"/>
    <lineage>
        <taxon>Eukaryota</taxon>
        <taxon>Sar</taxon>
        <taxon>Alveolata</taxon>
        <taxon>Apicomplexa</taxon>
        <taxon>Conoidasida</taxon>
        <taxon>Coccidia</taxon>
        <taxon>Eucoccidiorida</taxon>
        <taxon>Eimeriorina</taxon>
        <taxon>Sarcocystidae</taxon>
        <taxon>Cystoisospora</taxon>
    </lineage>
</organism>
<sequence>AVRSRGRAAASPGSVAGWVGVVVFAPLLGLVLCCSRGDCCLCSFLF</sequence>
<dbReference type="GeneID" id="94429380"/>
<feature type="transmembrane region" description="Helical" evidence="1">
    <location>
        <begin position="12"/>
        <end position="32"/>
    </location>
</feature>
<evidence type="ECO:0000256" key="1">
    <source>
        <dbReference type="SAM" id="Phobius"/>
    </source>
</evidence>
<dbReference type="AlphaFoldDB" id="A0A2C6KVI5"/>
<keyword evidence="1" id="KW-1133">Transmembrane helix</keyword>
<protein>
    <recommendedName>
        <fullName evidence="4">Transmembrane protein</fullName>
    </recommendedName>
</protein>
<gene>
    <name evidence="2" type="ORF">CSUI_006004</name>
</gene>
<evidence type="ECO:0000313" key="3">
    <source>
        <dbReference type="Proteomes" id="UP000221165"/>
    </source>
</evidence>
<evidence type="ECO:0000313" key="2">
    <source>
        <dbReference type="EMBL" id="PHJ20165.1"/>
    </source>
</evidence>
<keyword evidence="1" id="KW-0812">Transmembrane</keyword>
<feature type="non-terminal residue" evidence="2">
    <location>
        <position position="1"/>
    </location>
</feature>
<reference evidence="2 3" key="1">
    <citation type="journal article" date="2017" name="Int. J. Parasitol.">
        <title>The genome of the protozoan parasite Cystoisospora suis and a reverse vaccinology approach to identify vaccine candidates.</title>
        <authorList>
            <person name="Palmieri N."/>
            <person name="Shrestha A."/>
            <person name="Ruttkowski B."/>
            <person name="Beck T."/>
            <person name="Vogl C."/>
            <person name="Tomley F."/>
            <person name="Blake D.P."/>
            <person name="Joachim A."/>
        </authorList>
    </citation>
    <scope>NUCLEOTIDE SEQUENCE [LARGE SCALE GENOMIC DNA]</scope>
    <source>
        <strain evidence="2 3">Wien I</strain>
    </source>
</reference>
<dbReference type="RefSeq" id="XP_067921856.1">
    <property type="nucleotide sequence ID" value="XM_068066169.1"/>
</dbReference>
<dbReference type="VEuPathDB" id="ToxoDB:CSUI_006004"/>
<comment type="caution">
    <text evidence="2">The sequence shown here is derived from an EMBL/GenBank/DDBJ whole genome shotgun (WGS) entry which is preliminary data.</text>
</comment>
<dbReference type="EMBL" id="MIGC01002993">
    <property type="protein sequence ID" value="PHJ20165.1"/>
    <property type="molecule type" value="Genomic_DNA"/>
</dbReference>
<name>A0A2C6KVI5_9APIC</name>
<proteinExistence type="predicted"/>
<accession>A0A2C6KVI5</accession>
<keyword evidence="3" id="KW-1185">Reference proteome</keyword>
<dbReference type="Proteomes" id="UP000221165">
    <property type="component" value="Unassembled WGS sequence"/>
</dbReference>